<dbReference type="InterPro" id="IPR050492">
    <property type="entry name" value="Bact_metal-bind_prot9"/>
</dbReference>
<evidence type="ECO:0000256" key="1">
    <source>
        <dbReference type="ARBA" id="ARBA00004196"/>
    </source>
</evidence>
<dbReference type="Pfam" id="PF01297">
    <property type="entry name" value="ZnuA"/>
    <property type="match status" value="1"/>
</dbReference>
<dbReference type="PANTHER" id="PTHR42953">
    <property type="entry name" value="HIGH-AFFINITY ZINC UPTAKE SYSTEM PROTEIN ZNUA-RELATED"/>
    <property type="match status" value="1"/>
</dbReference>
<protein>
    <submittedName>
        <fullName evidence="6">Putative ABC-type metal ion transport system,periplasmic component</fullName>
    </submittedName>
</protein>
<sequence length="293" mass="31292">MRKNIAVAAGLWLAGALLALAQAAPIAVVAAESTYGVIAEAIGGPYVRVTSIIRNPNVDPHQFEASPATARTVARAAIVVMNGLGYDDWMRKLLAANPAPGRAVVVAAALAPALVMADRNPHLFYDPRVGNLVASGLAALLAKRDPAHAADFARNLQTFEQGTLQVETAARRLSAQHPKLAVTATEPVYGYMLRLLGWRSAGEAFQFNVMNGTEPSPSVVARYQDALRQRRVALLIYNKQVSEPLTQRMRDIARQAGVPTVGVDEFVPPGTGYAAWLLDSLQAVRQALAKGAR</sequence>
<keyword evidence="2" id="KW-0813">Transport</keyword>
<dbReference type="Gene3D" id="3.40.50.1980">
    <property type="entry name" value="Nitrogenase molybdenum iron protein domain"/>
    <property type="match status" value="2"/>
</dbReference>
<dbReference type="Proteomes" id="UP000214566">
    <property type="component" value="Unassembled WGS sequence"/>
</dbReference>
<dbReference type="GO" id="GO:0030313">
    <property type="term" value="C:cell envelope"/>
    <property type="evidence" value="ECO:0007669"/>
    <property type="project" value="UniProtKB-SubCell"/>
</dbReference>
<evidence type="ECO:0000313" key="6">
    <source>
        <dbReference type="EMBL" id="SBP86901.1"/>
    </source>
</evidence>
<comment type="subcellular location">
    <subcellularLocation>
        <location evidence="1">Cell envelope</location>
    </subcellularLocation>
</comment>
<evidence type="ECO:0000313" key="7">
    <source>
        <dbReference type="Proteomes" id="UP000214566"/>
    </source>
</evidence>
<accession>A0A238D0W7</accession>
<evidence type="ECO:0000256" key="2">
    <source>
        <dbReference type="ARBA" id="ARBA00022448"/>
    </source>
</evidence>
<evidence type="ECO:0000256" key="4">
    <source>
        <dbReference type="ARBA" id="ARBA00022729"/>
    </source>
</evidence>
<keyword evidence="7" id="KW-1185">Reference proteome</keyword>
<keyword evidence="4 5" id="KW-0732">Signal</keyword>
<evidence type="ECO:0000256" key="5">
    <source>
        <dbReference type="SAM" id="SignalP"/>
    </source>
</evidence>
<name>A0A238D0W7_THIDL</name>
<proteinExistence type="predicted"/>
<dbReference type="AlphaFoldDB" id="A0A238D0W7"/>
<gene>
    <name evidence="6" type="ORF">THIARS_50149</name>
</gene>
<dbReference type="GO" id="GO:0046872">
    <property type="term" value="F:metal ion binding"/>
    <property type="evidence" value="ECO:0007669"/>
    <property type="project" value="UniProtKB-KW"/>
</dbReference>
<feature type="chain" id="PRO_5012782620" evidence="5">
    <location>
        <begin position="22"/>
        <end position="293"/>
    </location>
</feature>
<keyword evidence="3" id="KW-0479">Metal-binding</keyword>
<dbReference type="EMBL" id="FLMQ01000045">
    <property type="protein sequence ID" value="SBP86901.1"/>
    <property type="molecule type" value="Genomic_DNA"/>
</dbReference>
<dbReference type="OrthoDB" id="9793396at2"/>
<evidence type="ECO:0000256" key="3">
    <source>
        <dbReference type="ARBA" id="ARBA00022723"/>
    </source>
</evidence>
<dbReference type="RefSeq" id="WP_094159326.1">
    <property type="nucleotide sequence ID" value="NZ_LT592170.1"/>
</dbReference>
<dbReference type="SUPFAM" id="SSF53807">
    <property type="entry name" value="Helical backbone' metal receptor"/>
    <property type="match status" value="1"/>
</dbReference>
<dbReference type="GO" id="GO:0030001">
    <property type="term" value="P:metal ion transport"/>
    <property type="evidence" value="ECO:0007669"/>
    <property type="project" value="InterPro"/>
</dbReference>
<dbReference type="PANTHER" id="PTHR42953:SF1">
    <property type="entry name" value="METAL-BINDING PROTEIN HI_0362-RELATED"/>
    <property type="match status" value="1"/>
</dbReference>
<reference evidence="6 7" key="1">
    <citation type="submission" date="2016-06" db="EMBL/GenBank/DDBJ databases">
        <authorList>
            <person name="Kjaerup R.B."/>
            <person name="Dalgaard T.S."/>
            <person name="Juul-Madsen H.R."/>
        </authorList>
    </citation>
    <scope>NUCLEOTIDE SEQUENCE [LARGE SCALE GENOMIC DNA]</scope>
    <source>
        <strain evidence="6 7">DSM 16361</strain>
    </source>
</reference>
<organism evidence="6 7">
    <name type="scientific">Thiomonas delicata</name>
    <name type="common">Thiomonas cuprina</name>
    <dbReference type="NCBI Taxonomy" id="364030"/>
    <lineage>
        <taxon>Bacteria</taxon>
        <taxon>Pseudomonadati</taxon>
        <taxon>Pseudomonadota</taxon>
        <taxon>Betaproteobacteria</taxon>
        <taxon>Burkholderiales</taxon>
        <taxon>Thiomonas</taxon>
    </lineage>
</organism>
<dbReference type="InterPro" id="IPR006127">
    <property type="entry name" value="ZnuA-like"/>
</dbReference>
<feature type="signal peptide" evidence="5">
    <location>
        <begin position="1"/>
        <end position="21"/>
    </location>
</feature>